<dbReference type="InterPro" id="IPR007627">
    <property type="entry name" value="RNA_pol_sigma70_r2"/>
</dbReference>
<dbReference type="NCBIfam" id="TIGR02983">
    <property type="entry name" value="SigE-fam_strep"/>
    <property type="match status" value="1"/>
</dbReference>
<evidence type="ECO:0000256" key="3">
    <source>
        <dbReference type="ARBA" id="ARBA00023082"/>
    </source>
</evidence>
<evidence type="ECO:0000256" key="5">
    <source>
        <dbReference type="ARBA" id="ARBA00023163"/>
    </source>
</evidence>
<dbReference type="GO" id="GO:0016987">
    <property type="term" value="F:sigma factor activity"/>
    <property type="evidence" value="ECO:0007669"/>
    <property type="project" value="UniProtKB-KW"/>
</dbReference>
<keyword evidence="4" id="KW-0238">DNA-binding</keyword>
<dbReference type="Gene3D" id="1.10.1740.10">
    <property type="match status" value="1"/>
</dbReference>
<evidence type="ECO:0000313" key="9">
    <source>
        <dbReference type="Proteomes" id="UP000530928"/>
    </source>
</evidence>
<gene>
    <name evidence="8" type="ORF">HNR30_002970</name>
</gene>
<evidence type="ECO:0000259" key="7">
    <source>
        <dbReference type="Pfam" id="PF04545"/>
    </source>
</evidence>
<dbReference type="AlphaFoldDB" id="A0A7W0CIE6"/>
<evidence type="ECO:0000256" key="4">
    <source>
        <dbReference type="ARBA" id="ARBA00023125"/>
    </source>
</evidence>
<proteinExistence type="inferred from homology"/>
<dbReference type="SUPFAM" id="SSF88946">
    <property type="entry name" value="Sigma2 domain of RNA polymerase sigma factors"/>
    <property type="match status" value="1"/>
</dbReference>
<dbReference type="PANTHER" id="PTHR43133">
    <property type="entry name" value="RNA POLYMERASE ECF-TYPE SIGMA FACTO"/>
    <property type="match status" value="1"/>
</dbReference>
<feature type="domain" description="RNA polymerase sigma-70 region 2" evidence="6">
    <location>
        <begin position="9"/>
        <end position="71"/>
    </location>
</feature>
<dbReference type="PANTHER" id="PTHR43133:SF50">
    <property type="entry name" value="ECF RNA POLYMERASE SIGMA FACTOR SIGM"/>
    <property type="match status" value="1"/>
</dbReference>
<keyword evidence="3" id="KW-0731">Sigma factor</keyword>
<dbReference type="SUPFAM" id="SSF88659">
    <property type="entry name" value="Sigma3 and sigma4 domains of RNA polymerase sigma factors"/>
    <property type="match status" value="1"/>
</dbReference>
<dbReference type="InterPro" id="IPR039425">
    <property type="entry name" value="RNA_pol_sigma-70-like"/>
</dbReference>
<keyword evidence="5" id="KW-0804">Transcription</keyword>
<evidence type="ECO:0000256" key="1">
    <source>
        <dbReference type="ARBA" id="ARBA00010641"/>
    </source>
</evidence>
<reference evidence="8 9" key="1">
    <citation type="submission" date="2020-07" db="EMBL/GenBank/DDBJ databases">
        <title>Genomic Encyclopedia of Type Strains, Phase IV (KMG-IV): sequencing the most valuable type-strain genomes for metagenomic binning, comparative biology and taxonomic classification.</title>
        <authorList>
            <person name="Goeker M."/>
        </authorList>
    </citation>
    <scope>NUCLEOTIDE SEQUENCE [LARGE SCALE GENOMIC DNA]</scope>
    <source>
        <strain evidence="8 9">DSM 45533</strain>
    </source>
</reference>
<organism evidence="8 9">
    <name type="scientific">Nonomuraea soli</name>
    <dbReference type="NCBI Taxonomy" id="1032476"/>
    <lineage>
        <taxon>Bacteria</taxon>
        <taxon>Bacillati</taxon>
        <taxon>Actinomycetota</taxon>
        <taxon>Actinomycetes</taxon>
        <taxon>Streptosporangiales</taxon>
        <taxon>Streptosporangiaceae</taxon>
        <taxon>Nonomuraea</taxon>
    </lineage>
</organism>
<feature type="domain" description="RNA polymerase sigma-70 region 4" evidence="7">
    <location>
        <begin position="96"/>
        <end position="143"/>
    </location>
</feature>
<comment type="caution">
    <text evidence="8">The sequence shown here is derived from an EMBL/GenBank/DDBJ whole genome shotgun (WGS) entry which is preliminary data.</text>
</comment>
<dbReference type="RefSeq" id="WP_312894411.1">
    <property type="nucleotide sequence ID" value="NZ_BAABAM010000002.1"/>
</dbReference>
<dbReference type="EMBL" id="JACDUR010000003">
    <property type="protein sequence ID" value="MBA2891629.1"/>
    <property type="molecule type" value="Genomic_DNA"/>
</dbReference>
<sequence length="153" mass="18058">MEPFEEFVRDRGEALFRYGYALTGNAQDAADLVQEALARLGDRWRRVDNHEAYVRTVMVRQHINAWHRRRRERLVPEVPEQGRFDTYGDADLWAELQALPRKQRAVLVLRYYEDRSDEEIAEMLGISRGTVRSQASRALDKLRIGRVTEEAWR</sequence>
<dbReference type="InterPro" id="IPR014325">
    <property type="entry name" value="RNA_pol_sigma-E_actinobac"/>
</dbReference>
<dbReference type="GO" id="GO:0006352">
    <property type="term" value="P:DNA-templated transcription initiation"/>
    <property type="evidence" value="ECO:0007669"/>
    <property type="project" value="InterPro"/>
</dbReference>
<dbReference type="InterPro" id="IPR013324">
    <property type="entry name" value="RNA_pol_sigma_r3/r4-like"/>
</dbReference>
<comment type="similarity">
    <text evidence="1">Belongs to the sigma-70 factor family. ECF subfamily.</text>
</comment>
<name>A0A7W0CIE6_9ACTN</name>
<evidence type="ECO:0000259" key="6">
    <source>
        <dbReference type="Pfam" id="PF04542"/>
    </source>
</evidence>
<dbReference type="Pfam" id="PF04542">
    <property type="entry name" value="Sigma70_r2"/>
    <property type="match status" value="1"/>
</dbReference>
<dbReference type="InterPro" id="IPR036388">
    <property type="entry name" value="WH-like_DNA-bd_sf"/>
</dbReference>
<dbReference type="InterPro" id="IPR007630">
    <property type="entry name" value="RNA_pol_sigma70_r4"/>
</dbReference>
<dbReference type="InterPro" id="IPR014284">
    <property type="entry name" value="RNA_pol_sigma-70_dom"/>
</dbReference>
<dbReference type="CDD" id="cd06171">
    <property type="entry name" value="Sigma70_r4"/>
    <property type="match status" value="1"/>
</dbReference>
<dbReference type="Pfam" id="PF04545">
    <property type="entry name" value="Sigma70_r4"/>
    <property type="match status" value="1"/>
</dbReference>
<evidence type="ECO:0000256" key="2">
    <source>
        <dbReference type="ARBA" id="ARBA00023015"/>
    </source>
</evidence>
<dbReference type="Gene3D" id="1.10.10.10">
    <property type="entry name" value="Winged helix-like DNA-binding domain superfamily/Winged helix DNA-binding domain"/>
    <property type="match status" value="1"/>
</dbReference>
<keyword evidence="9" id="KW-1185">Reference proteome</keyword>
<accession>A0A7W0CIE6</accession>
<keyword evidence="2" id="KW-0805">Transcription regulation</keyword>
<protein>
    <submittedName>
        <fullName evidence="8">RNA polymerase sigma-70 factor (Sigma-E family)</fullName>
    </submittedName>
</protein>
<dbReference type="InterPro" id="IPR013325">
    <property type="entry name" value="RNA_pol_sigma_r2"/>
</dbReference>
<dbReference type="NCBIfam" id="TIGR02937">
    <property type="entry name" value="sigma70-ECF"/>
    <property type="match status" value="1"/>
</dbReference>
<dbReference type="Proteomes" id="UP000530928">
    <property type="component" value="Unassembled WGS sequence"/>
</dbReference>
<evidence type="ECO:0000313" key="8">
    <source>
        <dbReference type="EMBL" id="MBA2891629.1"/>
    </source>
</evidence>
<dbReference type="GO" id="GO:0003677">
    <property type="term" value="F:DNA binding"/>
    <property type="evidence" value="ECO:0007669"/>
    <property type="project" value="UniProtKB-KW"/>
</dbReference>